<dbReference type="Gene3D" id="3.90.550.10">
    <property type="entry name" value="Spore Coat Polysaccharide Biosynthesis Protein SpsA, Chain A"/>
    <property type="match status" value="1"/>
</dbReference>
<keyword evidence="4" id="KW-0472">Membrane</keyword>
<dbReference type="OrthoDB" id="9806824at2"/>
<dbReference type="InterPro" id="IPR029044">
    <property type="entry name" value="Nucleotide-diphossugar_trans"/>
</dbReference>
<keyword evidence="2" id="KW-0328">Glycosyltransferase</keyword>
<feature type="transmembrane region" description="Helical" evidence="4">
    <location>
        <begin position="302"/>
        <end position="320"/>
    </location>
</feature>
<dbReference type="CDD" id="cd06438">
    <property type="entry name" value="EpsO_like"/>
    <property type="match status" value="1"/>
</dbReference>
<organism evidence="5 6">
    <name type="scientific">Stigmatella aurantiaca</name>
    <dbReference type="NCBI Taxonomy" id="41"/>
    <lineage>
        <taxon>Bacteria</taxon>
        <taxon>Pseudomonadati</taxon>
        <taxon>Myxococcota</taxon>
        <taxon>Myxococcia</taxon>
        <taxon>Myxococcales</taxon>
        <taxon>Cystobacterineae</taxon>
        <taxon>Archangiaceae</taxon>
        <taxon>Stigmatella</taxon>
    </lineage>
</organism>
<reference evidence="6" key="1">
    <citation type="submission" date="2016-10" db="EMBL/GenBank/DDBJ databases">
        <authorList>
            <person name="Varghese N."/>
            <person name="Submissions S."/>
        </authorList>
    </citation>
    <scope>NUCLEOTIDE SEQUENCE [LARGE SCALE GENOMIC DNA]</scope>
    <source>
        <strain evidence="6">DSM 17044</strain>
    </source>
</reference>
<dbReference type="SUPFAM" id="SSF53448">
    <property type="entry name" value="Nucleotide-diphospho-sugar transferases"/>
    <property type="match status" value="1"/>
</dbReference>
<evidence type="ECO:0000256" key="3">
    <source>
        <dbReference type="ARBA" id="ARBA00022679"/>
    </source>
</evidence>
<keyword evidence="6" id="KW-1185">Reference proteome</keyword>
<dbReference type="EMBL" id="FOAP01000015">
    <property type="protein sequence ID" value="SEM35833.1"/>
    <property type="molecule type" value="Genomic_DNA"/>
</dbReference>
<keyword evidence="3 5" id="KW-0808">Transferase</keyword>
<protein>
    <submittedName>
        <fullName evidence="5">Glycosyltransferase, catalytic subunit of cellulose synthase and poly-beta-1,6-N-acetylglucosamine synthase</fullName>
    </submittedName>
</protein>
<dbReference type="Pfam" id="PF13641">
    <property type="entry name" value="Glyco_tranf_2_3"/>
    <property type="match status" value="1"/>
</dbReference>
<dbReference type="PANTHER" id="PTHR43630:SF1">
    <property type="entry name" value="POLY-BETA-1,6-N-ACETYL-D-GLUCOSAMINE SYNTHASE"/>
    <property type="match status" value="1"/>
</dbReference>
<evidence type="ECO:0000313" key="5">
    <source>
        <dbReference type="EMBL" id="SEM35833.1"/>
    </source>
</evidence>
<feature type="transmembrane region" description="Helical" evidence="4">
    <location>
        <begin position="327"/>
        <end position="346"/>
    </location>
</feature>
<accession>A0A1H7XQD7</accession>
<keyword evidence="4" id="KW-1133">Transmembrane helix</keyword>
<evidence type="ECO:0000256" key="1">
    <source>
        <dbReference type="ARBA" id="ARBA00006739"/>
    </source>
</evidence>
<dbReference type="RefSeq" id="WP_075009139.1">
    <property type="nucleotide sequence ID" value="NZ_FOAP01000015.1"/>
</dbReference>
<evidence type="ECO:0000256" key="4">
    <source>
        <dbReference type="SAM" id="Phobius"/>
    </source>
</evidence>
<dbReference type="Proteomes" id="UP000182719">
    <property type="component" value="Unassembled WGS sequence"/>
</dbReference>
<dbReference type="AlphaFoldDB" id="A0A1H7XQD7"/>
<dbReference type="GO" id="GO:0016757">
    <property type="term" value="F:glycosyltransferase activity"/>
    <property type="evidence" value="ECO:0007669"/>
    <property type="project" value="UniProtKB-KW"/>
</dbReference>
<name>A0A1H7XQD7_STIAU</name>
<evidence type="ECO:0000256" key="2">
    <source>
        <dbReference type="ARBA" id="ARBA00022676"/>
    </source>
</evidence>
<dbReference type="PANTHER" id="PTHR43630">
    <property type="entry name" value="POLY-BETA-1,6-N-ACETYL-D-GLUCOSAMINE SYNTHASE"/>
    <property type="match status" value="1"/>
</dbReference>
<sequence length="397" mass="43250">MMVMDALLLVLGLPVGVGCGYLLLLTLLSAGKAAPARGASTRTFDIIVPAHNEETGIASTVANLSALDYPVAQRRILVVADNCSDATADRAREAGATVLVRHDTERRGKGYALELAFAQSLKDGFADAVVVVDADTHVSPHLLHSFSQRLEAGAQALQAHYGVLNPHASWRTRLMTIALALFHKVRSMGRERLGVSCGLRGNGMCFTHRVIREVPHEAFSIVEDLEYGIRLGRAGHRVHYVWEADVLGEMVSSEKASRSQRRRWEGGRWAMTKQFGVPLLGEALRKRDGVLLDLAMDLLVPPLSYVVLGAVGLTVAAGALSAWQGQVALSSLLAAFCVGSLGLYVLRGWWVSGMGARGLMDLGRAPFYVVWKLWLVLSRPQEKKGEWVRTTREARKP</sequence>
<gene>
    <name evidence="5" type="ORF">SAMN05444354_115119</name>
</gene>
<dbReference type="NCBIfam" id="NF041865">
    <property type="entry name" value="EpsU"/>
    <property type="match status" value="1"/>
</dbReference>
<comment type="similarity">
    <text evidence="1">Belongs to the glycosyltransferase 2 family.</text>
</comment>
<evidence type="ECO:0000313" key="6">
    <source>
        <dbReference type="Proteomes" id="UP000182719"/>
    </source>
</evidence>
<proteinExistence type="inferred from homology"/>
<keyword evidence="4" id="KW-0812">Transmembrane</keyword>